<dbReference type="PANTHER" id="PTHR22602">
    <property type="entry name" value="TRANSFERASE CAF17, MITOCHONDRIAL-RELATED"/>
    <property type="match status" value="1"/>
</dbReference>
<dbReference type="EMBL" id="QZCH01000045">
    <property type="protein sequence ID" value="RJG37962.1"/>
    <property type="molecule type" value="Genomic_DNA"/>
</dbReference>
<protein>
    <submittedName>
        <fullName evidence="2">tRNA-modifying protein YgfZ</fullName>
    </submittedName>
</protein>
<dbReference type="PANTHER" id="PTHR22602:SF0">
    <property type="entry name" value="TRANSFERASE CAF17, MITOCHONDRIAL-RELATED"/>
    <property type="match status" value="1"/>
</dbReference>
<dbReference type="AlphaFoldDB" id="A0A418Y9M1"/>
<proteinExistence type="predicted"/>
<dbReference type="InterPro" id="IPR048451">
    <property type="entry name" value="YgfZ_barrel"/>
</dbReference>
<evidence type="ECO:0000259" key="1">
    <source>
        <dbReference type="Pfam" id="PF21130"/>
    </source>
</evidence>
<dbReference type="SUPFAM" id="SSF103025">
    <property type="entry name" value="Folate-binding domain"/>
    <property type="match status" value="1"/>
</dbReference>
<dbReference type="Gene3D" id="3.30.70.1400">
    <property type="entry name" value="Aminomethyltransferase beta-barrel domains"/>
    <property type="match status" value="1"/>
</dbReference>
<dbReference type="NCBIfam" id="NF007110">
    <property type="entry name" value="PRK09559.1"/>
    <property type="match status" value="1"/>
</dbReference>
<evidence type="ECO:0000313" key="2">
    <source>
        <dbReference type="EMBL" id="RJG37962.1"/>
    </source>
</evidence>
<reference evidence="2 3" key="2">
    <citation type="submission" date="2019-01" db="EMBL/GenBank/DDBJ databases">
        <title>Motilimonas pumilus sp. nov., isolated from the gut of sea cucumber (Apostichopus japonicus).</title>
        <authorList>
            <person name="Wang F.-Q."/>
            <person name="Ren L.-H."/>
            <person name="Lin Y.-W."/>
            <person name="Sun G.-H."/>
            <person name="Du Z.-J."/>
            <person name="Zhao J.-X."/>
            <person name="Liu X.-J."/>
            <person name="Liu L.-J."/>
        </authorList>
    </citation>
    <scope>NUCLEOTIDE SEQUENCE [LARGE SCALE GENOMIC DNA]</scope>
    <source>
        <strain evidence="2 3">PLHSC7-2</strain>
    </source>
</reference>
<evidence type="ECO:0000313" key="3">
    <source>
        <dbReference type="Proteomes" id="UP000283255"/>
    </source>
</evidence>
<dbReference type="Gene3D" id="2.40.30.160">
    <property type="match status" value="1"/>
</dbReference>
<dbReference type="SUPFAM" id="SSF101790">
    <property type="entry name" value="Aminomethyltransferase beta-barrel domain"/>
    <property type="match status" value="1"/>
</dbReference>
<name>A0A418Y9M1_9GAMM</name>
<dbReference type="InterPro" id="IPR045179">
    <property type="entry name" value="YgfZ/GcvT"/>
</dbReference>
<dbReference type="OrthoDB" id="9796287at2"/>
<gene>
    <name evidence="2" type="primary">ygfZ</name>
    <name evidence="2" type="ORF">D1Z90_19425</name>
</gene>
<dbReference type="NCBIfam" id="TIGR03317">
    <property type="entry name" value="ygfZ_signature"/>
    <property type="match status" value="1"/>
</dbReference>
<comment type="caution">
    <text evidence="2">The sequence shown here is derived from an EMBL/GenBank/DDBJ whole genome shotgun (WGS) entry which is preliminary data.</text>
</comment>
<sequence length="327" mass="36357">MRNLSSLDDISLLPELVLCQLDSWDLISVSGEDRVTFLQGQLTCNIEELSAGQQTMAAQCNSQGKVISAFRLLVLEDRILLTQPKSVSEVQLPELKKYAAFSKVEIKIEDEYTMLGLLGSKSASYIAEKLDTAATHDDSRLLPNGILVKQPYPSLRYLVVLKNEIVQELSDDLADNAELFSDEIWNALNIASGVGFIEKEISSEYIPQALNLDELEAISFSKGCYIGQETIARAKYRGTNKRAMFILTGRAEHAPMPGQTIEMQLGENWKRVGQVISGCQYGDKHIELLAVMPKDSDPNQGLYRLKEQADSTLYIAPLPYAFKPSSE</sequence>
<feature type="domain" description="tRNA-modifying protein YgfZ-like beta-barrel" evidence="1">
    <location>
        <begin position="240"/>
        <end position="302"/>
    </location>
</feature>
<dbReference type="GO" id="GO:0016226">
    <property type="term" value="P:iron-sulfur cluster assembly"/>
    <property type="evidence" value="ECO:0007669"/>
    <property type="project" value="TreeGrafter"/>
</dbReference>
<organism evidence="2 3">
    <name type="scientific">Motilimonas pumila</name>
    <dbReference type="NCBI Taxonomy" id="2303987"/>
    <lineage>
        <taxon>Bacteria</taxon>
        <taxon>Pseudomonadati</taxon>
        <taxon>Pseudomonadota</taxon>
        <taxon>Gammaproteobacteria</taxon>
        <taxon>Alteromonadales</taxon>
        <taxon>Alteromonadales genera incertae sedis</taxon>
        <taxon>Motilimonas</taxon>
    </lineage>
</organism>
<dbReference type="RefSeq" id="WP_119912455.1">
    <property type="nucleotide sequence ID" value="NZ_QZCH01000045.1"/>
</dbReference>
<accession>A0A418Y9M1</accession>
<keyword evidence="3" id="KW-1185">Reference proteome</keyword>
<reference evidence="2 3" key="1">
    <citation type="submission" date="2018-09" db="EMBL/GenBank/DDBJ databases">
        <authorList>
            <person name="Wang F."/>
        </authorList>
    </citation>
    <scope>NUCLEOTIDE SEQUENCE [LARGE SCALE GENOMIC DNA]</scope>
    <source>
        <strain evidence="2 3">PLHSC7-2</strain>
    </source>
</reference>
<dbReference type="Proteomes" id="UP000283255">
    <property type="component" value="Unassembled WGS sequence"/>
</dbReference>
<dbReference type="InterPro" id="IPR017703">
    <property type="entry name" value="YgfZ/GCV_T_CS"/>
</dbReference>
<dbReference type="InterPro" id="IPR029043">
    <property type="entry name" value="GcvT/YgfZ_C"/>
</dbReference>
<dbReference type="Gene3D" id="3.30.70.1630">
    <property type="match status" value="1"/>
</dbReference>
<dbReference type="Pfam" id="PF21130">
    <property type="entry name" value="YgfZ_barrel"/>
    <property type="match status" value="1"/>
</dbReference>